<evidence type="ECO:0000313" key="3">
    <source>
        <dbReference type="Proteomes" id="UP000030149"/>
    </source>
</evidence>
<dbReference type="PANTHER" id="PTHR43685">
    <property type="entry name" value="GLYCOSYLTRANSFERASE"/>
    <property type="match status" value="1"/>
</dbReference>
<organism evidence="2 3">
    <name type="scientific">Flavobacterium enshiense DK69</name>
    <dbReference type="NCBI Taxonomy" id="1107311"/>
    <lineage>
        <taxon>Bacteria</taxon>
        <taxon>Pseudomonadati</taxon>
        <taxon>Bacteroidota</taxon>
        <taxon>Flavobacteriia</taxon>
        <taxon>Flavobacteriales</taxon>
        <taxon>Flavobacteriaceae</taxon>
        <taxon>Flavobacterium</taxon>
    </lineage>
</organism>
<dbReference type="AlphaFoldDB" id="A0A0A2N045"/>
<dbReference type="Gene3D" id="3.90.550.10">
    <property type="entry name" value="Spore Coat Polysaccharide Biosynthesis Protein SpsA, Chain A"/>
    <property type="match status" value="1"/>
</dbReference>
<dbReference type="CDD" id="cd00761">
    <property type="entry name" value="Glyco_tranf_GTA_type"/>
    <property type="match status" value="1"/>
</dbReference>
<proteinExistence type="predicted"/>
<evidence type="ECO:0000259" key="1">
    <source>
        <dbReference type="Pfam" id="PF00535"/>
    </source>
</evidence>
<sequence length="514" mass="59487">MIIVYHKNDTISSVFDFDAQKVVECEEVVVSKGLLVLAERFPDRLLVWCYDEAKKSLNVPEIVSLFHHEKMLMSYNPVSNYLPDAIGYADETVNINVNKRVTCPTWQMSGMVGGVAAVVLLSVKEHLKTDVDFDYFLTSAAKLLVTFGIFCYSEPKLLTSEAISFYNKEASDYTLFKFVKQHYRARWVFLLFLNLFLYERRILLLPFLNSFFYNKRKLEGKKLSALKVQSSKKVLTNKELDVIIPTIGRKTYLHDVLKDFSKQTLLPKKIIIVEQNPETGSTSELDYLDNEHWPFSIEHIFIHQAGVCNARNLALSKTESEWVFLADDDNRFESDLLEKVFDNIETYGVEAVTTSYLQKGERMINNCPIQWGTFGAGNSFVKRAYLEKVSFNMAMEFGYGEDADFGMQIRNQGIDVIYFPQPEILHLKAPVGGFRTKPVLAWHKDAIQPKPSPTVMLFRLLHHTPEQLLGYKTTLFYKHYKHQNIKKPIKYIRFVNKQWSRSVHWANNLKNNSI</sequence>
<comment type="caution">
    <text evidence="2">The sequence shown here is derived from an EMBL/GenBank/DDBJ whole genome shotgun (WGS) entry which is preliminary data.</text>
</comment>
<dbReference type="PATRIC" id="fig|1107311.5.peg.189"/>
<dbReference type="GO" id="GO:0016740">
    <property type="term" value="F:transferase activity"/>
    <property type="evidence" value="ECO:0007669"/>
    <property type="project" value="UniProtKB-KW"/>
</dbReference>
<protein>
    <submittedName>
        <fullName evidence="2">Glycosyl transferase</fullName>
    </submittedName>
</protein>
<dbReference type="InterPro" id="IPR001173">
    <property type="entry name" value="Glyco_trans_2-like"/>
</dbReference>
<reference evidence="3" key="1">
    <citation type="submission" date="2013-09" db="EMBL/GenBank/DDBJ databases">
        <authorList>
            <person name="Zeng Z."/>
            <person name="Chen C."/>
        </authorList>
    </citation>
    <scope>NUCLEOTIDE SEQUENCE [LARGE SCALE GENOMIC DNA]</scope>
    <source>
        <strain evidence="3">DK69</strain>
    </source>
</reference>
<feature type="domain" description="Glycosyltransferase 2-like" evidence="1">
    <location>
        <begin position="242"/>
        <end position="357"/>
    </location>
</feature>
<dbReference type="Proteomes" id="UP000030149">
    <property type="component" value="Unassembled WGS sequence"/>
</dbReference>
<dbReference type="OrthoDB" id="1326385at2"/>
<name>A0A0A2N045_9FLAO</name>
<dbReference type="RefSeq" id="WP_035629631.1">
    <property type="nucleotide sequence ID" value="NZ_AVCS01000015.1"/>
</dbReference>
<evidence type="ECO:0000313" key="2">
    <source>
        <dbReference type="EMBL" id="KGO97201.1"/>
    </source>
</evidence>
<dbReference type="InterPro" id="IPR029044">
    <property type="entry name" value="Nucleotide-diphossugar_trans"/>
</dbReference>
<dbReference type="eggNOG" id="COG1216">
    <property type="taxonomic scope" value="Bacteria"/>
</dbReference>
<keyword evidence="3" id="KW-1185">Reference proteome</keyword>
<dbReference type="PANTHER" id="PTHR43685:SF2">
    <property type="entry name" value="GLYCOSYLTRANSFERASE 2-LIKE DOMAIN-CONTAINING PROTEIN"/>
    <property type="match status" value="1"/>
</dbReference>
<dbReference type="EMBL" id="JRLZ01000001">
    <property type="protein sequence ID" value="KGO97201.1"/>
    <property type="molecule type" value="Genomic_DNA"/>
</dbReference>
<dbReference type="InterPro" id="IPR050834">
    <property type="entry name" value="Glycosyltransf_2"/>
</dbReference>
<dbReference type="STRING" id="1107311.Q767_00935"/>
<dbReference type="Pfam" id="PF00535">
    <property type="entry name" value="Glycos_transf_2"/>
    <property type="match status" value="1"/>
</dbReference>
<reference evidence="2 3" key="2">
    <citation type="journal article" date="2015" name="Stand. Genomic Sci.">
        <title>High quality draft genomic sequence of Flavobacterium enshiense DK69(T) and comparison among Flavobacterium genomes.</title>
        <authorList>
            <person name="Zeng Z."/>
            <person name="Chen C."/>
            <person name="Du H."/>
            <person name="Wang G."/>
            <person name="Li M."/>
        </authorList>
    </citation>
    <scope>NUCLEOTIDE SEQUENCE [LARGE SCALE GENOMIC DNA]</scope>
    <source>
        <strain evidence="2 3">DK69</strain>
    </source>
</reference>
<accession>A0A0A2N045</accession>
<gene>
    <name evidence="2" type="ORF">Q767_00935</name>
</gene>
<keyword evidence="2" id="KW-0808">Transferase</keyword>
<dbReference type="SUPFAM" id="SSF53448">
    <property type="entry name" value="Nucleotide-diphospho-sugar transferases"/>
    <property type="match status" value="1"/>
</dbReference>